<gene>
    <name evidence="2" type="primary">mnhG</name>
    <name evidence="2" type="ORF">ABS362_18110</name>
</gene>
<keyword evidence="1" id="KW-0812">Transmembrane</keyword>
<dbReference type="NCBIfam" id="NF009314">
    <property type="entry name" value="PRK12674.1-2"/>
    <property type="match status" value="1"/>
</dbReference>
<organism evidence="2 3">
    <name type="scientific">Pontibacter populi</name>
    <dbReference type="NCBI Taxonomy" id="890055"/>
    <lineage>
        <taxon>Bacteria</taxon>
        <taxon>Pseudomonadati</taxon>
        <taxon>Bacteroidota</taxon>
        <taxon>Cytophagia</taxon>
        <taxon>Cytophagales</taxon>
        <taxon>Hymenobacteraceae</taxon>
        <taxon>Pontibacter</taxon>
    </lineage>
</organism>
<keyword evidence="1" id="KW-1133">Transmembrane helix</keyword>
<proteinExistence type="predicted"/>
<sequence>MVHQLHEIISSILILAGVVFMLLSAIGLLRFPDFYTRMSTITKGSTLGLGLILIGLSVYFNKADVLLKVLLILFFIFITSPVAAHVISRTAVKTRIPFWKRTNLHEFKDYMEREDLQDLEDKSKDSIVD</sequence>
<protein>
    <submittedName>
        <fullName evidence="2">Monovalent cation/H(+) antiporter subunit G</fullName>
    </submittedName>
</protein>
<feature type="transmembrane region" description="Helical" evidence="1">
    <location>
        <begin position="41"/>
        <end position="60"/>
    </location>
</feature>
<dbReference type="NCBIfam" id="TIGR01300">
    <property type="entry name" value="CPA3_mnhG_phaG"/>
    <property type="match status" value="1"/>
</dbReference>
<name>A0ABV1RYJ5_9BACT</name>
<dbReference type="EMBL" id="JBEOKT010000024">
    <property type="protein sequence ID" value="MER2999471.1"/>
    <property type="molecule type" value="Genomic_DNA"/>
</dbReference>
<keyword evidence="1" id="KW-0472">Membrane</keyword>
<keyword evidence="3" id="KW-1185">Reference proteome</keyword>
<accession>A0ABV1RYJ5</accession>
<evidence type="ECO:0000313" key="3">
    <source>
        <dbReference type="Proteomes" id="UP001476807"/>
    </source>
</evidence>
<dbReference type="RefSeq" id="WP_350414287.1">
    <property type="nucleotide sequence ID" value="NZ_JBEOKT010000024.1"/>
</dbReference>
<dbReference type="PANTHER" id="PTHR34703:SF1">
    <property type="entry name" value="ANTIPORTER SUBUNIT MNHG2-RELATED"/>
    <property type="match status" value="1"/>
</dbReference>
<feature type="transmembrane region" description="Helical" evidence="1">
    <location>
        <begin position="12"/>
        <end position="29"/>
    </location>
</feature>
<evidence type="ECO:0000313" key="2">
    <source>
        <dbReference type="EMBL" id="MER2999471.1"/>
    </source>
</evidence>
<dbReference type="Pfam" id="PF03334">
    <property type="entry name" value="PhaG_MnhG_YufB"/>
    <property type="match status" value="1"/>
</dbReference>
<feature type="transmembrane region" description="Helical" evidence="1">
    <location>
        <begin position="66"/>
        <end position="87"/>
    </location>
</feature>
<dbReference type="PANTHER" id="PTHR34703">
    <property type="entry name" value="ANTIPORTER SUBUNIT MNHG2-RELATED"/>
    <property type="match status" value="1"/>
</dbReference>
<reference evidence="2 3" key="1">
    <citation type="submission" date="2024-06" db="EMBL/GenBank/DDBJ databases">
        <title>Pontibacter populi HYL7-15.</title>
        <authorList>
            <person name="Kim M.K."/>
        </authorList>
    </citation>
    <scope>NUCLEOTIDE SEQUENCE [LARGE SCALE GENOMIC DNA]</scope>
    <source>
        <strain evidence="2 3">HYL7-15</strain>
    </source>
</reference>
<dbReference type="InterPro" id="IPR005133">
    <property type="entry name" value="PhaG_MnhG_YufB"/>
</dbReference>
<comment type="caution">
    <text evidence="2">The sequence shown here is derived from an EMBL/GenBank/DDBJ whole genome shotgun (WGS) entry which is preliminary data.</text>
</comment>
<evidence type="ECO:0000256" key="1">
    <source>
        <dbReference type="SAM" id="Phobius"/>
    </source>
</evidence>
<dbReference type="Proteomes" id="UP001476807">
    <property type="component" value="Unassembled WGS sequence"/>
</dbReference>